<feature type="domain" description="HAT C-terminal dimerisation" evidence="1">
    <location>
        <begin position="173"/>
        <end position="222"/>
    </location>
</feature>
<dbReference type="Proteomes" id="UP000325440">
    <property type="component" value="Unassembled WGS sequence"/>
</dbReference>
<dbReference type="GO" id="GO:0046983">
    <property type="term" value="F:protein dimerization activity"/>
    <property type="evidence" value="ECO:0007669"/>
    <property type="project" value="InterPro"/>
</dbReference>
<dbReference type="InterPro" id="IPR052958">
    <property type="entry name" value="IFN-induced_PKR_regulator"/>
</dbReference>
<gene>
    <name evidence="2" type="ORF">CINCED_3A001069</name>
</gene>
<protein>
    <submittedName>
        <fullName evidence="2">HAT, C-terminal dimerisation domain</fullName>
    </submittedName>
</protein>
<dbReference type="AlphaFoldDB" id="A0A5E4MEQ3"/>
<dbReference type="PANTHER" id="PTHR46289">
    <property type="entry name" value="52 KDA REPRESSOR OF THE INHIBITOR OF THE PROTEIN KINASE-LIKE PROTEIN-RELATED"/>
    <property type="match status" value="1"/>
</dbReference>
<accession>A0A5E4MEQ3</accession>
<dbReference type="InterPro" id="IPR008906">
    <property type="entry name" value="HATC_C_dom"/>
</dbReference>
<dbReference type="PANTHER" id="PTHR46289:SF14">
    <property type="entry name" value="DUF4371 DOMAIN-CONTAINING PROTEIN"/>
    <property type="match status" value="1"/>
</dbReference>
<dbReference type="EMBL" id="CABPRJ010000537">
    <property type="protein sequence ID" value="VVC30760.1"/>
    <property type="molecule type" value="Genomic_DNA"/>
</dbReference>
<dbReference type="Pfam" id="PF05699">
    <property type="entry name" value="Dimer_Tnp_hAT"/>
    <property type="match status" value="1"/>
</dbReference>
<keyword evidence="3" id="KW-1185">Reference proteome</keyword>
<sequence>MAGTLSVTRQYPHFNKVKSLPPGTSQRKIAEILCVPKSTVVKLLKEEGVQPELTELNEQFLLIQNHNEKLEDEEEEEDTKLPVIAREAKNCIDLLQKFFITRLFDDTNSTDIKDFESLVFFYLPEVDTVTANCKLQIWKPKTQRASNLLVITSNDEMLPSNALDAIRRCDSIIFANIFMLLKILCSIPVSTTTSERSFSGLKRIKPNLKNSIKEDRLNGLVLLFYYRNIIITPDEVLDEITKKPRKIDLVLSLKYNILLSQLHNFDV</sequence>
<organism evidence="2 3">
    <name type="scientific">Cinara cedri</name>
    <dbReference type="NCBI Taxonomy" id="506608"/>
    <lineage>
        <taxon>Eukaryota</taxon>
        <taxon>Metazoa</taxon>
        <taxon>Ecdysozoa</taxon>
        <taxon>Arthropoda</taxon>
        <taxon>Hexapoda</taxon>
        <taxon>Insecta</taxon>
        <taxon>Pterygota</taxon>
        <taxon>Neoptera</taxon>
        <taxon>Paraneoptera</taxon>
        <taxon>Hemiptera</taxon>
        <taxon>Sternorrhyncha</taxon>
        <taxon>Aphidomorpha</taxon>
        <taxon>Aphidoidea</taxon>
        <taxon>Aphididae</taxon>
        <taxon>Lachninae</taxon>
        <taxon>Cinara</taxon>
    </lineage>
</organism>
<evidence type="ECO:0000313" key="3">
    <source>
        <dbReference type="Proteomes" id="UP000325440"/>
    </source>
</evidence>
<evidence type="ECO:0000313" key="2">
    <source>
        <dbReference type="EMBL" id="VVC30760.1"/>
    </source>
</evidence>
<evidence type="ECO:0000259" key="1">
    <source>
        <dbReference type="Pfam" id="PF05699"/>
    </source>
</evidence>
<reference evidence="2 3" key="1">
    <citation type="submission" date="2019-08" db="EMBL/GenBank/DDBJ databases">
        <authorList>
            <person name="Alioto T."/>
            <person name="Alioto T."/>
            <person name="Gomez Garrido J."/>
        </authorList>
    </citation>
    <scope>NUCLEOTIDE SEQUENCE [LARGE SCALE GENOMIC DNA]</scope>
</reference>
<name>A0A5E4MEQ3_9HEMI</name>
<proteinExistence type="predicted"/>
<dbReference type="OrthoDB" id="6621209at2759"/>